<dbReference type="AlphaFoldDB" id="A0AA38C5Q3"/>
<feature type="region of interest" description="Disordered" evidence="1">
    <location>
        <begin position="1"/>
        <end position="63"/>
    </location>
</feature>
<feature type="compositionally biased region" description="Basic and acidic residues" evidence="1">
    <location>
        <begin position="16"/>
        <end position="37"/>
    </location>
</feature>
<feature type="compositionally biased region" description="Basic and acidic residues" evidence="1">
    <location>
        <begin position="50"/>
        <end position="63"/>
    </location>
</feature>
<name>A0AA38C5Q3_TAXCH</name>
<gene>
    <name evidence="2" type="ORF">KI387_040556</name>
</gene>
<evidence type="ECO:0000313" key="3">
    <source>
        <dbReference type="Proteomes" id="UP000824469"/>
    </source>
</evidence>
<dbReference type="Proteomes" id="UP000824469">
    <property type="component" value="Unassembled WGS sequence"/>
</dbReference>
<evidence type="ECO:0000313" key="2">
    <source>
        <dbReference type="EMBL" id="KAH9294242.1"/>
    </source>
</evidence>
<reference evidence="2 3" key="1">
    <citation type="journal article" date="2021" name="Nat. Plants">
        <title>The Taxus genome provides insights into paclitaxel biosynthesis.</title>
        <authorList>
            <person name="Xiong X."/>
            <person name="Gou J."/>
            <person name="Liao Q."/>
            <person name="Li Y."/>
            <person name="Zhou Q."/>
            <person name="Bi G."/>
            <person name="Li C."/>
            <person name="Du R."/>
            <person name="Wang X."/>
            <person name="Sun T."/>
            <person name="Guo L."/>
            <person name="Liang H."/>
            <person name="Lu P."/>
            <person name="Wu Y."/>
            <person name="Zhang Z."/>
            <person name="Ro D.K."/>
            <person name="Shang Y."/>
            <person name="Huang S."/>
            <person name="Yan J."/>
        </authorList>
    </citation>
    <scope>NUCLEOTIDE SEQUENCE [LARGE SCALE GENOMIC DNA]</scope>
    <source>
        <strain evidence="2">Ta-2019</strain>
    </source>
</reference>
<feature type="non-terminal residue" evidence="2">
    <location>
        <position position="63"/>
    </location>
</feature>
<protein>
    <submittedName>
        <fullName evidence="2">Uncharacterized protein</fullName>
    </submittedName>
</protein>
<dbReference type="EMBL" id="JAHRHJ020000277">
    <property type="protein sequence ID" value="KAH9294242.1"/>
    <property type="molecule type" value="Genomic_DNA"/>
</dbReference>
<keyword evidence="3" id="KW-1185">Reference proteome</keyword>
<accession>A0AA38C5Q3</accession>
<proteinExistence type="predicted"/>
<comment type="caution">
    <text evidence="2">The sequence shown here is derived from an EMBL/GenBank/DDBJ whole genome shotgun (WGS) entry which is preliminary data.</text>
</comment>
<evidence type="ECO:0000256" key="1">
    <source>
        <dbReference type="SAM" id="MobiDB-lite"/>
    </source>
</evidence>
<sequence length="63" mass="7328">MGTPQPIKRSPQLSPQKEEIEKKRRKLKLNEEAKESAESVPGTPVQQEDMEVHRDEETKDKEE</sequence>
<organism evidence="2 3">
    <name type="scientific">Taxus chinensis</name>
    <name type="common">Chinese yew</name>
    <name type="synonym">Taxus wallichiana var. chinensis</name>
    <dbReference type="NCBI Taxonomy" id="29808"/>
    <lineage>
        <taxon>Eukaryota</taxon>
        <taxon>Viridiplantae</taxon>
        <taxon>Streptophyta</taxon>
        <taxon>Embryophyta</taxon>
        <taxon>Tracheophyta</taxon>
        <taxon>Spermatophyta</taxon>
        <taxon>Pinopsida</taxon>
        <taxon>Pinidae</taxon>
        <taxon>Conifers II</taxon>
        <taxon>Cupressales</taxon>
        <taxon>Taxaceae</taxon>
        <taxon>Taxus</taxon>
    </lineage>
</organism>